<comment type="caution">
    <text evidence="1">The sequence shown here is derived from an EMBL/GenBank/DDBJ whole genome shotgun (WGS) entry which is preliminary data.</text>
</comment>
<accession>A0ABT2DDV0</accession>
<name>A0ABT2DDV0_9BURK</name>
<sequence>MSICTRCGAPFGCAMADGGAEPCWCTALPAIVPVPDVPAGCWCPACLKQHVASRSDASPEVPAQLLN</sequence>
<proteinExistence type="predicted"/>
<keyword evidence="2" id="KW-1185">Reference proteome</keyword>
<dbReference type="Pfam" id="PF14375">
    <property type="entry name" value="Cys_rich_CWC"/>
    <property type="match status" value="1"/>
</dbReference>
<evidence type="ECO:0000313" key="2">
    <source>
        <dbReference type="Proteomes" id="UP001206126"/>
    </source>
</evidence>
<dbReference type="EMBL" id="JANUHB010000003">
    <property type="protein sequence ID" value="MCS0809044.1"/>
    <property type="molecule type" value="Genomic_DNA"/>
</dbReference>
<dbReference type="RefSeq" id="WP_258822854.1">
    <property type="nucleotide sequence ID" value="NZ_JANUHB010000003.1"/>
</dbReference>
<organism evidence="1 2">
    <name type="scientific">Massilia agilis</name>
    <dbReference type="NCBI Taxonomy" id="1811226"/>
    <lineage>
        <taxon>Bacteria</taxon>
        <taxon>Pseudomonadati</taxon>
        <taxon>Pseudomonadota</taxon>
        <taxon>Betaproteobacteria</taxon>
        <taxon>Burkholderiales</taxon>
        <taxon>Oxalobacteraceae</taxon>
        <taxon>Telluria group</taxon>
        <taxon>Massilia</taxon>
    </lineage>
</organism>
<gene>
    <name evidence="1" type="ORF">NX774_14030</name>
</gene>
<reference evidence="1 2" key="1">
    <citation type="submission" date="2022-08" db="EMBL/GenBank/DDBJ databases">
        <title>Reclassification of Massilia species as members of the genera Telluria, Duganella, Pseudoduganella, Mokoshia gen. nov. and Zemynaea gen. nov. using orthogonal and non-orthogonal genome-based approaches.</title>
        <authorList>
            <person name="Bowman J.P."/>
        </authorList>
    </citation>
    <scope>NUCLEOTIDE SEQUENCE [LARGE SCALE GENOMIC DNA]</scope>
    <source>
        <strain evidence="1 2">JCM 31605</strain>
    </source>
</reference>
<dbReference type="InterPro" id="IPR032720">
    <property type="entry name" value="Cys_rich_CWC"/>
</dbReference>
<dbReference type="Proteomes" id="UP001206126">
    <property type="component" value="Unassembled WGS sequence"/>
</dbReference>
<evidence type="ECO:0000313" key="1">
    <source>
        <dbReference type="EMBL" id="MCS0809044.1"/>
    </source>
</evidence>
<protein>
    <submittedName>
        <fullName evidence="1">Cysteine-rich CWC family protein</fullName>
    </submittedName>
</protein>